<evidence type="ECO:0000313" key="3">
    <source>
        <dbReference type="Proteomes" id="UP000324800"/>
    </source>
</evidence>
<comment type="caution">
    <text evidence="2">The sequence shown here is derived from an EMBL/GenBank/DDBJ whole genome shotgun (WGS) entry which is preliminary data.</text>
</comment>
<feature type="compositionally biased region" description="Basic and acidic residues" evidence="1">
    <location>
        <begin position="228"/>
        <end position="248"/>
    </location>
</feature>
<evidence type="ECO:0000313" key="2">
    <source>
        <dbReference type="EMBL" id="KAA6373366.1"/>
    </source>
</evidence>
<feature type="compositionally biased region" description="Basic residues" evidence="1">
    <location>
        <begin position="146"/>
        <end position="158"/>
    </location>
</feature>
<feature type="compositionally biased region" description="Basic and acidic residues" evidence="1">
    <location>
        <begin position="159"/>
        <end position="168"/>
    </location>
</feature>
<accession>A0A5J4URR5</accession>
<gene>
    <name evidence="2" type="ORF">EZS28_031108</name>
</gene>
<organism evidence="2 3">
    <name type="scientific">Streblomastix strix</name>
    <dbReference type="NCBI Taxonomy" id="222440"/>
    <lineage>
        <taxon>Eukaryota</taxon>
        <taxon>Metamonada</taxon>
        <taxon>Preaxostyla</taxon>
        <taxon>Oxymonadida</taxon>
        <taxon>Streblomastigidae</taxon>
        <taxon>Streblomastix</taxon>
    </lineage>
</organism>
<proteinExistence type="predicted"/>
<name>A0A5J4URR5_9EUKA</name>
<reference evidence="2 3" key="1">
    <citation type="submission" date="2019-03" db="EMBL/GenBank/DDBJ databases">
        <title>Single cell metagenomics reveals metabolic interactions within the superorganism composed of flagellate Streblomastix strix and complex community of Bacteroidetes bacteria on its surface.</title>
        <authorList>
            <person name="Treitli S.C."/>
            <person name="Kolisko M."/>
            <person name="Husnik F."/>
            <person name="Keeling P."/>
            <person name="Hampl V."/>
        </authorList>
    </citation>
    <scope>NUCLEOTIDE SEQUENCE [LARGE SCALE GENOMIC DNA]</scope>
    <source>
        <strain evidence="2">ST1C</strain>
    </source>
</reference>
<evidence type="ECO:0000256" key="1">
    <source>
        <dbReference type="SAM" id="MobiDB-lite"/>
    </source>
</evidence>
<feature type="region of interest" description="Disordered" evidence="1">
    <location>
        <begin position="146"/>
        <end position="173"/>
    </location>
</feature>
<feature type="region of interest" description="Disordered" evidence="1">
    <location>
        <begin position="103"/>
        <end position="126"/>
    </location>
</feature>
<dbReference type="AlphaFoldDB" id="A0A5J4URR5"/>
<sequence length="294" mass="33392">MQVGKQIKIYEDGYKGPNVLKQAQQNKLLAIRTTPVKDSRLWYETDDDVNSDEQDDEEIISEKQPVKEVKKSSQVSKQYKDPHYILLPNYANLVPQNPLQLAAQPQPTNTRRGADERDSSSTGALGWTFRTRNVANRFLRGKTVRRASGRSKTTHKCGHRLDDEKKAAETQQSISTTNARFGPSFRRSGIEIAATVQIATGNTDIDRKTILDNNTEIQFMHIHKHIRHDLQGKHDASADRHDRTREPTEDSTVSSNTLSIQQLNAEVAMSIVPDRGSTSGFNRYIINENCRFYR</sequence>
<protein>
    <submittedName>
        <fullName evidence="2">Uncharacterized protein</fullName>
    </submittedName>
</protein>
<dbReference type="EMBL" id="SNRW01012816">
    <property type="protein sequence ID" value="KAA6373366.1"/>
    <property type="molecule type" value="Genomic_DNA"/>
</dbReference>
<feature type="region of interest" description="Disordered" evidence="1">
    <location>
        <begin position="228"/>
        <end position="256"/>
    </location>
</feature>
<dbReference type="Proteomes" id="UP000324800">
    <property type="component" value="Unassembled WGS sequence"/>
</dbReference>